<dbReference type="GO" id="GO:0005737">
    <property type="term" value="C:cytoplasm"/>
    <property type="evidence" value="ECO:0007669"/>
    <property type="project" value="TreeGrafter"/>
</dbReference>
<accession>A0A2D0N9Z4</accession>
<dbReference type="GO" id="GO:0015035">
    <property type="term" value="F:protein-disulfide reductase activity"/>
    <property type="evidence" value="ECO:0007669"/>
    <property type="project" value="TreeGrafter"/>
</dbReference>
<evidence type="ECO:0000313" key="2">
    <source>
        <dbReference type="EMBL" id="PHN05344.1"/>
    </source>
</evidence>
<sequence length="113" mass="13022">MNNRAPYRLFEGNSMSPIISESEEKPVVLLFTAEWLGSAHILETFFKELAPEYPKLVIYKVDVDSNQDLPTQFGISQVPTTVFLRDGEIREYVLGVLSKRKLRQKFQNLLDES</sequence>
<keyword evidence="3" id="KW-1185">Reference proteome</keyword>
<proteinExistence type="predicted"/>
<dbReference type="EMBL" id="PDUD01000022">
    <property type="protein sequence ID" value="PHN05344.1"/>
    <property type="molecule type" value="Genomic_DNA"/>
</dbReference>
<dbReference type="PROSITE" id="PS51352">
    <property type="entry name" value="THIOREDOXIN_2"/>
    <property type="match status" value="1"/>
</dbReference>
<dbReference type="OrthoDB" id="6398367at2"/>
<dbReference type="Proteomes" id="UP000223913">
    <property type="component" value="Unassembled WGS sequence"/>
</dbReference>
<dbReference type="SUPFAM" id="SSF52833">
    <property type="entry name" value="Thioredoxin-like"/>
    <property type="match status" value="1"/>
</dbReference>
<organism evidence="2 3">
    <name type="scientific">Flavilitoribacter nigricans (strain ATCC 23147 / DSM 23189 / NBRC 102662 / NCIMB 1420 / SS-2)</name>
    <name type="common">Lewinella nigricans</name>
    <dbReference type="NCBI Taxonomy" id="1122177"/>
    <lineage>
        <taxon>Bacteria</taxon>
        <taxon>Pseudomonadati</taxon>
        <taxon>Bacteroidota</taxon>
        <taxon>Saprospiria</taxon>
        <taxon>Saprospirales</taxon>
        <taxon>Lewinellaceae</taxon>
        <taxon>Flavilitoribacter</taxon>
    </lineage>
</organism>
<evidence type="ECO:0000259" key="1">
    <source>
        <dbReference type="PROSITE" id="PS51352"/>
    </source>
</evidence>
<protein>
    <submittedName>
        <fullName evidence="2">Thiol reductase thioredoxin</fullName>
    </submittedName>
</protein>
<dbReference type="InterPro" id="IPR036249">
    <property type="entry name" value="Thioredoxin-like_sf"/>
</dbReference>
<reference evidence="2 3" key="1">
    <citation type="submission" date="2017-10" db="EMBL/GenBank/DDBJ databases">
        <title>The draft genome sequence of Lewinella nigricans NBRC 102662.</title>
        <authorList>
            <person name="Wang K."/>
        </authorList>
    </citation>
    <scope>NUCLEOTIDE SEQUENCE [LARGE SCALE GENOMIC DNA]</scope>
    <source>
        <strain evidence="2 3">NBRC 102662</strain>
    </source>
</reference>
<dbReference type="Pfam" id="PF00085">
    <property type="entry name" value="Thioredoxin"/>
    <property type="match status" value="1"/>
</dbReference>
<dbReference type="Gene3D" id="3.40.30.10">
    <property type="entry name" value="Glutaredoxin"/>
    <property type="match status" value="1"/>
</dbReference>
<dbReference type="RefSeq" id="WP_099151396.1">
    <property type="nucleotide sequence ID" value="NZ_PDUD01000022.1"/>
</dbReference>
<comment type="caution">
    <text evidence="2">The sequence shown here is derived from an EMBL/GenBank/DDBJ whole genome shotgun (WGS) entry which is preliminary data.</text>
</comment>
<dbReference type="PANTHER" id="PTHR45663:SF11">
    <property type="entry name" value="GEO12009P1"/>
    <property type="match status" value="1"/>
</dbReference>
<feature type="domain" description="Thioredoxin" evidence="1">
    <location>
        <begin position="1"/>
        <end position="111"/>
    </location>
</feature>
<evidence type="ECO:0000313" key="3">
    <source>
        <dbReference type="Proteomes" id="UP000223913"/>
    </source>
</evidence>
<dbReference type="AlphaFoldDB" id="A0A2D0N9Z4"/>
<gene>
    <name evidence="2" type="ORF">CRP01_17675</name>
</gene>
<dbReference type="InterPro" id="IPR013766">
    <property type="entry name" value="Thioredoxin_domain"/>
</dbReference>
<dbReference type="CDD" id="cd02947">
    <property type="entry name" value="TRX_family"/>
    <property type="match status" value="1"/>
</dbReference>
<dbReference type="PANTHER" id="PTHR45663">
    <property type="entry name" value="GEO12009P1"/>
    <property type="match status" value="1"/>
</dbReference>
<name>A0A2D0N9Z4_FLAN2</name>